<proteinExistence type="predicted"/>
<sequence>MNNNTFKYSLIASGIISGVFASSSLYAQEAETQTAEQAEKEIEVIYVRGIKSSIVKSINNKRYSDSVVDSITATDIGKLPDVTIADSLQRITGVQISRSGGEGAQVNIRGLPQVATTLNGEQMLSAGGITTVQPNFSDIPSTMVSGIDVIKSAQGKHVVSGLAGTIDLQTVRPLYLDEGATFVAKGEATQGSMGDDTDSKFSIFGAYNLDAKTAVSLNLSYDDVKLADYLIGSTGNDWGFNATERSNFVTSDVDANSNGSLDDVYYAFQGHQASNRFIERGRTGANFTIQHQLNDNLLITGDVFYTKLDEHQYQAGFVASQAWQGETGWFTPTSDGFTAHENIVDGVDIGGSYNSFSAGELQARRTMVHSETHEVKKEALNTNLEFEYEGDGLFSAKFRWVHGTAKDDQAVSYIDAYVNSGSQVGATYKGPNGVPLGNANPWGYDGSLATLPDGTPVEGSYTQIPVNIAYSGDKQHWVLPTMSVLENDGTVTTEQFGTNIDRYSLTSSSLDGVNKNADLDVFRFDGKWLFDGDNLISMDFGVRYAVREVEQQTWRGAVARTNAYGDPFLAHWKDTASQAPETLESFIDNIAFTDSRLDGSVTQISDFQGASGLGSLYFIDPRAMKDPVGFHEDIYGTIVQTPRSGGTYDLEETTSTIYAQANFSGEISDFTYSGNVGLRYVKTEYDINQTESGSGTSATYNGVEYIIEGALGTPAPAAGTINTKRDYDDFLPALNLKVDLNEDMIMRFAYSKTLTVHDTNNLAGGITVNRTLACNVQKSNGADVFCATSGNQSGSPYLDPWRSSNFEASYEWYFSEAGMFSLGAFYLDIESFISRETVYLPIADSDGEVRGYDINSKEFTGTTPIQSITNSEGGNIKGLEVSFQQGLGTFSDMLDGFGVTANYTFSPSESGSKDYYGKDTPMADNSEHQSNLALWYEKDGLQARIAHNYRSKKFMWIVNKAPYQFARYQAPTNYIDASVSYDLNENMNVTFQATNLTEESQEQYLQWEDLVDKRYINERRLSLSFQYRL</sequence>
<protein>
    <submittedName>
        <fullName evidence="1">TonB-dependent receptor</fullName>
    </submittedName>
</protein>
<keyword evidence="1" id="KW-0675">Receptor</keyword>
<comment type="caution">
    <text evidence="1">The sequence shown here is derived from an EMBL/GenBank/DDBJ whole genome shotgun (WGS) entry which is preliminary data.</text>
</comment>
<organism evidence="1 2">
    <name type="scientific">Pseudoalteromonas undina</name>
    <dbReference type="NCBI Taxonomy" id="43660"/>
    <lineage>
        <taxon>Bacteria</taxon>
        <taxon>Pseudomonadati</taxon>
        <taxon>Pseudomonadota</taxon>
        <taxon>Gammaproteobacteria</taxon>
        <taxon>Alteromonadales</taxon>
        <taxon>Pseudoalteromonadaceae</taxon>
        <taxon>Pseudoalteromonas</taxon>
    </lineage>
</organism>
<evidence type="ECO:0000313" key="2">
    <source>
        <dbReference type="Proteomes" id="UP001374952"/>
    </source>
</evidence>
<keyword evidence="2" id="KW-1185">Reference proteome</keyword>
<name>A0ACC6R2T0_9GAMM</name>
<dbReference type="Proteomes" id="UP001374952">
    <property type="component" value="Unassembled WGS sequence"/>
</dbReference>
<dbReference type="EMBL" id="JBAKAX010000006">
    <property type="protein sequence ID" value="MEL0604081.1"/>
    <property type="molecule type" value="Genomic_DNA"/>
</dbReference>
<accession>A0ACC6R2T0</accession>
<evidence type="ECO:0000313" key="1">
    <source>
        <dbReference type="EMBL" id="MEL0604081.1"/>
    </source>
</evidence>
<gene>
    <name evidence="1" type="ORF">V6250_07870</name>
</gene>
<reference evidence="1" key="1">
    <citation type="submission" date="2024-02" db="EMBL/GenBank/DDBJ databases">
        <title>Bacteria isolated from the canopy kelp, Nereocystis luetkeana.</title>
        <authorList>
            <person name="Pfister C.A."/>
            <person name="Younker I.T."/>
            <person name="Light S.H."/>
        </authorList>
    </citation>
    <scope>NUCLEOTIDE SEQUENCE</scope>
    <source>
        <strain evidence="1">TN.2.01</strain>
    </source>
</reference>